<gene>
    <name evidence="3" type="ORF">GPM918_LOCUS23858</name>
    <name evidence="2" type="ORF">OVA965_LOCUS3002</name>
    <name evidence="5" type="ORF">SRO942_LOCUS23856</name>
    <name evidence="4" type="ORF">TMI583_LOCUS3005</name>
</gene>
<accession>A0A814WWR3</accession>
<reference evidence="3" key="1">
    <citation type="submission" date="2021-02" db="EMBL/GenBank/DDBJ databases">
        <authorList>
            <person name="Nowell W R."/>
        </authorList>
    </citation>
    <scope>NUCLEOTIDE SEQUENCE</scope>
</reference>
<feature type="domain" description="Tudor" evidence="1">
    <location>
        <begin position="1"/>
        <end position="109"/>
    </location>
</feature>
<dbReference type="EMBL" id="CAJNOK010000693">
    <property type="protein sequence ID" value="CAF0769447.1"/>
    <property type="molecule type" value="Genomic_DNA"/>
</dbReference>
<dbReference type="SUPFAM" id="SSF63748">
    <property type="entry name" value="Tudor/PWWP/MBT"/>
    <property type="match status" value="1"/>
</dbReference>
<protein>
    <recommendedName>
        <fullName evidence="1">Tudor domain-containing protein</fullName>
    </recommendedName>
</protein>
<dbReference type="EMBL" id="CAJOBA010000694">
    <property type="protein sequence ID" value="CAF3550199.1"/>
    <property type="molecule type" value="Genomic_DNA"/>
</dbReference>
<dbReference type="Gene3D" id="2.30.30.140">
    <property type="match status" value="1"/>
</dbReference>
<dbReference type="Proteomes" id="UP000677228">
    <property type="component" value="Unassembled WGS sequence"/>
</dbReference>
<dbReference type="AlphaFoldDB" id="A0A814WWR3"/>
<evidence type="ECO:0000313" key="2">
    <source>
        <dbReference type="EMBL" id="CAF0769447.1"/>
    </source>
</evidence>
<evidence type="ECO:0000313" key="6">
    <source>
        <dbReference type="Proteomes" id="UP000663829"/>
    </source>
</evidence>
<evidence type="ECO:0000313" key="5">
    <source>
        <dbReference type="EMBL" id="CAF3968122.1"/>
    </source>
</evidence>
<dbReference type="Proteomes" id="UP000682733">
    <property type="component" value="Unassembled WGS sequence"/>
</dbReference>
<organism evidence="3 6">
    <name type="scientific">Didymodactylos carnosus</name>
    <dbReference type="NCBI Taxonomy" id="1234261"/>
    <lineage>
        <taxon>Eukaryota</taxon>
        <taxon>Metazoa</taxon>
        <taxon>Spiralia</taxon>
        <taxon>Gnathifera</taxon>
        <taxon>Rotifera</taxon>
        <taxon>Eurotatoria</taxon>
        <taxon>Bdelloidea</taxon>
        <taxon>Philodinida</taxon>
        <taxon>Philodinidae</taxon>
        <taxon>Didymodactylos</taxon>
    </lineage>
</organism>
<dbReference type="OrthoDB" id="10209705at2759"/>
<keyword evidence="6" id="KW-1185">Reference proteome</keyword>
<sequence>MVTHVFSPIEFYACHVRRLQERDELRAQLQQCYHHQNMSLSSYLEDTPCVIQHRNRFERAIIKHREDETKVAVKCIDGGEEVIVDTSELLAIQSHHCEVPRFAQPFRLYDYDESIRWPICRATGEKIQKTSHRRRLRRTNLFKCFAVVDELKF</sequence>
<dbReference type="Proteomes" id="UP000681722">
    <property type="component" value="Unassembled WGS sequence"/>
</dbReference>
<comment type="caution">
    <text evidence="3">The sequence shown here is derived from an EMBL/GenBank/DDBJ whole genome shotgun (WGS) entry which is preliminary data.</text>
</comment>
<dbReference type="EMBL" id="CAJOBC010008681">
    <property type="protein sequence ID" value="CAF3968122.1"/>
    <property type="molecule type" value="Genomic_DNA"/>
</dbReference>
<dbReference type="Proteomes" id="UP000663829">
    <property type="component" value="Unassembled WGS sequence"/>
</dbReference>
<proteinExistence type="predicted"/>
<dbReference type="Pfam" id="PF00567">
    <property type="entry name" value="TUDOR"/>
    <property type="match status" value="1"/>
</dbReference>
<dbReference type="InterPro" id="IPR002999">
    <property type="entry name" value="Tudor"/>
</dbReference>
<evidence type="ECO:0000313" key="3">
    <source>
        <dbReference type="EMBL" id="CAF1203783.1"/>
    </source>
</evidence>
<dbReference type="EMBL" id="CAJNOQ010008681">
    <property type="protein sequence ID" value="CAF1203783.1"/>
    <property type="molecule type" value="Genomic_DNA"/>
</dbReference>
<name>A0A814WWR3_9BILA</name>
<evidence type="ECO:0000313" key="4">
    <source>
        <dbReference type="EMBL" id="CAF3550199.1"/>
    </source>
</evidence>
<evidence type="ECO:0000259" key="1">
    <source>
        <dbReference type="Pfam" id="PF00567"/>
    </source>
</evidence>